<proteinExistence type="predicted"/>
<keyword evidence="1" id="KW-0285">Flavoprotein</keyword>
<dbReference type="Proteomes" id="UP000005835">
    <property type="component" value="Unassembled WGS sequence"/>
</dbReference>
<dbReference type="GO" id="GO:0010181">
    <property type="term" value="F:FMN binding"/>
    <property type="evidence" value="ECO:0007669"/>
    <property type="project" value="InterPro"/>
</dbReference>
<dbReference type="AlphaFoldDB" id="K1KF24"/>
<dbReference type="Pfam" id="PF12641">
    <property type="entry name" value="Flavodoxin_3"/>
    <property type="match status" value="1"/>
</dbReference>
<evidence type="ECO:0000256" key="1">
    <source>
        <dbReference type="ARBA" id="ARBA00022630"/>
    </source>
</evidence>
<sequence length="171" mass="18726">MTEKPLIIISSRTGNTLAVGHAVCDALPGAVMMRPSEVPDDLTPYNPVLLGFWCDRGDAPEEILRIAPRLRNKTIGCFATMGGDPEGEKSKAWMQKTSEKLVAMGEGNTLAETFLCRGRIDPEVFQRMTDMLGGTVSPEREAGRRLSETHPDRLDLDRAAQIFGGFFGGSW</sequence>
<accession>K1KF24</accession>
<evidence type="ECO:0000256" key="2">
    <source>
        <dbReference type="ARBA" id="ARBA00022643"/>
    </source>
</evidence>
<dbReference type="Gene3D" id="3.40.50.360">
    <property type="match status" value="1"/>
</dbReference>
<reference evidence="4 5" key="1">
    <citation type="submission" date="2012-05" db="EMBL/GenBank/DDBJ databases">
        <title>The Genome Sequence of Sutterella wadsworthensis 2_1_59BFAA.</title>
        <authorList>
            <consortium name="The Broad Institute Genome Sequencing Platform"/>
            <person name="Earl A."/>
            <person name="Ward D."/>
            <person name="Feldgarden M."/>
            <person name="Gevers D."/>
            <person name="Daigneault M."/>
            <person name="Strauss J."/>
            <person name="Allen-Vercoe E."/>
            <person name="Walker B."/>
            <person name="Young S.K."/>
            <person name="Zeng Q."/>
            <person name="Gargeya S."/>
            <person name="Fitzgerald M."/>
            <person name="Haas B."/>
            <person name="Abouelleil A."/>
            <person name="Alvarado L."/>
            <person name="Arachchi H.M."/>
            <person name="Berlin A.M."/>
            <person name="Chapman S.B."/>
            <person name="Goldberg J."/>
            <person name="Griggs A."/>
            <person name="Gujja S."/>
            <person name="Hansen M."/>
            <person name="Howarth C."/>
            <person name="Imamovic A."/>
            <person name="Larimer J."/>
            <person name="McCowen C."/>
            <person name="Montmayeur A."/>
            <person name="Murphy C."/>
            <person name="Neiman D."/>
            <person name="Pearson M."/>
            <person name="Priest M."/>
            <person name="Roberts A."/>
            <person name="Saif S."/>
            <person name="Shea T."/>
            <person name="Sisk P."/>
            <person name="Sykes S."/>
            <person name="Wortman J."/>
            <person name="Nusbaum C."/>
            <person name="Birren B."/>
        </authorList>
    </citation>
    <scope>NUCLEOTIDE SEQUENCE [LARGE SCALE GENOMIC DNA]</scope>
    <source>
        <strain evidence="4 5">2_1_59BFAA</strain>
    </source>
</reference>
<dbReference type="STRING" id="742823.HMPREF9465_02125"/>
<evidence type="ECO:0000313" key="4">
    <source>
        <dbReference type="EMBL" id="EKB30299.1"/>
    </source>
</evidence>
<dbReference type="RefSeq" id="WP_005436911.1">
    <property type="nucleotide sequence ID" value="NZ_JH815520.1"/>
</dbReference>
<dbReference type="SUPFAM" id="SSF52218">
    <property type="entry name" value="Flavoproteins"/>
    <property type="match status" value="1"/>
</dbReference>
<keyword evidence="5" id="KW-1185">Reference proteome</keyword>
<protein>
    <recommendedName>
        <fullName evidence="3">Flavodoxin-like domain-containing protein</fullName>
    </recommendedName>
</protein>
<dbReference type="EMBL" id="ADMG01000047">
    <property type="protein sequence ID" value="EKB30299.1"/>
    <property type="molecule type" value="Genomic_DNA"/>
</dbReference>
<organism evidence="4 5">
    <name type="scientific">Sutterella wadsworthensis 2_1_59BFAA</name>
    <dbReference type="NCBI Taxonomy" id="742823"/>
    <lineage>
        <taxon>Bacteria</taxon>
        <taxon>Pseudomonadati</taxon>
        <taxon>Pseudomonadota</taxon>
        <taxon>Betaproteobacteria</taxon>
        <taxon>Burkholderiales</taxon>
        <taxon>Sutterellaceae</taxon>
        <taxon>Sutterella</taxon>
    </lineage>
</organism>
<evidence type="ECO:0000313" key="5">
    <source>
        <dbReference type="Proteomes" id="UP000005835"/>
    </source>
</evidence>
<comment type="caution">
    <text evidence="4">The sequence shown here is derived from an EMBL/GenBank/DDBJ whole genome shotgun (WGS) entry which is preliminary data.</text>
</comment>
<gene>
    <name evidence="4" type="ORF">HMPREF9465_02125</name>
</gene>
<name>K1KF24_9BURK</name>
<dbReference type="InterPro" id="IPR008254">
    <property type="entry name" value="Flavodoxin/NO_synth"/>
</dbReference>
<dbReference type="HOGENOM" id="CLU_098259_1_0_4"/>
<dbReference type="OrthoDB" id="307208at2"/>
<keyword evidence="2" id="KW-0288">FMN</keyword>
<dbReference type="PATRIC" id="fig|742823.3.peg.2133"/>
<dbReference type="InterPro" id="IPR029039">
    <property type="entry name" value="Flavoprotein-like_sf"/>
</dbReference>
<feature type="domain" description="Flavodoxin-like" evidence="3">
    <location>
        <begin position="6"/>
        <end position="163"/>
    </location>
</feature>
<evidence type="ECO:0000259" key="3">
    <source>
        <dbReference type="Pfam" id="PF12641"/>
    </source>
</evidence>
<dbReference type="eggNOG" id="COG0716">
    <property type="taxonomic scope" value="Bacteria"/>
</dbReference>